<dbReference type="Pfam" id="PF02812">
    <property type="entry name" value="ELFV_dehydrog_N"/>
    <property type="match status" value="1"/>
</dbReference>
<dbReference type="FunFam" id="3.40.50.720:FF:000030">
    <property type="entry name" value="Glutamate dehydrogenase"/>
    <property type="match status" value="1"/>
</dbReference>
<evidence type="ECO:0000256" key="5">
    <source>
        <dbReference type="PIRSR" id="PIRSR000185-1"/>
    </source>
</evidence>
<keyword evidence="3 4" id="KW-0560">Oxidoreductase</keyword>
<evidence type="ECO:0000313" key="11">
    <source>
        <dbReference type="Proteomes" id="UP000198609"/>
    </source>
</evidence>
<dbReference type="GO" id="GO:0000166">
    <property type="term" value="F:nucleotide binding"/>
    <property type="evidence" value="ECO:0007669"/>
    <property type="project" value="UniProtKB-KW"/>
</dbReference>
<feature type="site" description="Important for catalysis" evidence="7">
    <location>
        <position position="168"/>
    </location>
</feature>
<dbReference type="InterPro" id="IPR014362">
    <property type="entry name" value="Glu_DH"/>
</dbReference>
<dbReference type="InterPro" id="IPR006097">
    <property type="entry name" value="Glu/Leu/Phe/Val/Trp_DH_dimer"/>
</dbReference>
<feature type="binding site" evidence="6">
    <location>
        <position position="113"/>
    </location>
    <ligand>
        <name>substrate</name>
    </ligand>
</feature>
<evidence type="ECO:0000256" key="3">
    <source>
        <dbReference type="ARBA" id="ARBA00023002"/>
    </source>
</evidence>
<keyword evidence="6" id="KW-0547">Nucleotide-binding</keyword>
<keyword evidence="6" id="KW-0520">NAD</keyword>
<dbReference type="Gene3D" id="3.40.50.10860">
    <property type="entry name" value="Leucine Dehydrogenase, chain A, domain 1"/>
    <property type="match status" value="1"/>
</dbReference>
<dbReference type="GO" id="GO:0005829">
    <property type="term" value="C:cytosol"/>
    <property type="evidence" value="ECO:0007669"/>
    <property type="project" value="TreeGrafter"/>
</dbReference>
<dbReference type="InterPro" id="IPR046346">
    <property type="entry name" value="Aminoacid_DH-like_N_sf"/>
</dbReference>
<dbReference type="Pfam" id="PF00208">
    <property type="entry name" value="ELFV_dehydrog"/>
    <property type="match status" value="1"/>
</dbReference>
<evidence type="ECO:0000256" key="7">
    <source>
        <dbReference type="PIRSR" id="PIRSR000185-3"/>
    </source>
</evidence>
<dbReference type="SUPFAM" id="SSF53223">
    <property type="entry name" value="Aminoacid dehydrogenase-like, N-terminal domain"/>
    <property type="match status" value="1"/>
</dbReference>
<dbReference type="PANTHER" id="PTHR43571:SF1">
    <property type="entry name" value="NADP-SPECIFIC GLUTAMATE DEHYDROGENASE 1-RELATED"/>
    <property type="match status" value="1"/>
</dbReference>
<dbReference type="CDD" id="cd05313">
    <property type="entry name" value="NAD_bind_2_Glu_DH"/>
    <property type="match status" value="1"/>
</dbReference>
<dbReference type="FunFam" id="1.10.285.10:FF:000001">
    <property type="entry name" value="Glutamate dehydrogenase"/>
    <property type="match status" value="1"/>
</dbReference>
<dbReference type="InterPro" id="IPR006096">
    <property type="entry name" value="Glu/Leu/Phe/Val/Trp_DH_C"/>
</dbReference>
<keyword evidence="11" id="KW-1185">Reference proteome</keyword>
<dbReference type="AlphaFoldDB" id="A0A1H4ZM72"/>
<dbReference type="InterPro" id="IPR033922">
    <property type="entry name" value="NAD_bind_Glu_DH"/>
</dbReference>
<sequence>MDVSAQIEAVYDTLRRRNPGEAEFHQAAHEVLHAIGPVLKAHPQYADARIVERLCEPERQLMFRVPWVDDQGTVQVNRGFRVEFNSALGPYKGGLRFHPSVNLGIVKFLGFEQIFKNALTGLAIGGGKGGSDFDPKGRSEAEVMRFCQSFMTELYRHLGEHTDVPAGDIGVGGREIGYLFGQYKRITNRFEAGVLTGKPVGWGGSPARTEATGYGTVFFAQEMLATRGQDFDGRRVVVSGSGNVAVYAIEKVHALGGLVVACSDSSGYLVDENGIDLALLKEIKEVRRERLSAYAEAKPSARFSDRGSVFDVPCEIALPCATQNELHQQDAGALVKNGVLAVAEGANMPCTPEAVEVFRGARVLFGPGKAANAGGVATSALEMQQNASRDRWTFERTEDQLAGIMRQVHAQCRASAEIYGGDADDYVLGANTAGFRHVADAMMAQGVI</sequence>
<dbReference type="InterPro" id="IPR050724">
    <property type="entry name" value="Glu_Leu_Phe_Val_DH"/>
</dbReference>
<dbReference type="GO" id="GO:0006537">
    <property type="term" value="P:glutamate biosynthetic process"/>
    <property type="evidence" value="ECO:0007669"/>
    <property type="project" value="TreeGrafter"/>
</dbReference>
<dbReference type="Gene3D" id="1.10.285.10">
    <property type="entry name" value="Glutamate Dehydrogenase, chain A, domain 3"/>
    <property type="match status" value="2"/>
</dbReference>
<dbReference type="InterPro" id="IPR006095">
    <property type="entry name" value="Glu/Leu/Phe/Val/Trp_DH"/>
</dbReference>
<dbReference type="InterPro" id="IPR033524">
    <property type="entry name" value="Glu/Leu/Phe/Val_DH_AS"/>
</dbReference>
<evidence type="ECO:0000256" key="6">
    <source>
        <dbReference type="PIRSR" id="PIRSR000185-2"/>
    </source>
</evidence>
<protein>
    <recommendedName>
        <fullName evidence="4">Glutamate dehydrogenase</fullName>
    </recommendedName>
</protein>
<dbReference type="InterPro" id="IPR036291">
    <property type="entry name" value="NAD(P)-bd_dom_sf"/>
</dbReference>
<comment type="similarity">
    <text evidence="1 4 8">Belongs to the Glu/Leu/Phe/Val dehydrogenases family.</text>
</comment>
<comment type="subunit">
    <text evidence="2">Homohexamer.</text>
</comment>
<accession>A0A1H4ZM72</accession>
<dbReference type="EMBL" id="FNST01000002">
    <property type="protein sequence ID" value="SED30490.1"/>
    <property type="molecule type" value="Genomic_DNA"/>
</dbReference>
<feature type="active site" description="Proton donor" evidence="5">
    <location>
        <position position="128"/>
    </location>
</feature>
<feature type="binding site" evidence="6">
    <location>
        <position position="167"/>
    </location>
    <ligand>
        <name>substrate</name>
    </ligand>
</feature>
<dbReference type="PIRSF" id="PIRSF000185">
    <property type="entry name" value="Glu_DH"/>
    <property type="match status" value="1"/>
</dbReference>
<feature type="binding site" evidence="6">
    <location>
        <position position="92"/>
    </location>
    <ligand>
        <name>substrate</name>
    </ligand>
</feature>
<proteinExistence type="inferred from homology"/>
<dbReference type="SMART" id="SM00839">
    <property type="entry name" value="ELFV_dehydrog"/>
    <property type="match status" value="1"/>
</dbReference>
<dbReference type="RefSeq" id="WP_093468259.1">
    <property type="nucleotide sequence ID" value="NZ_FNST01000002.1"/>
</dbReference>
<evidence type="ECO:0000256" key="2">
    <source>
        <dbReference type="ARBA" id="ARBA00011643"/>
    </source>
</evidence>
<gene>
    <name evidence="10" type="ORF">SAMN04490356_7891</name>
</gene>
<evidence type="ECO:0000259" key="9">
    <source>
        <dbReference type="SMART" id="SM00839"/>
    </source>
</evidence>
<reference evidence="11" key="1">
    <citation type="submission" date="2016-10" db="EMBL/GenBank/DDBJ databases">
        <authorList>
            <person name="Varghese N."/>
            <person name="Submissions S."/>
        </authorList>
    </citation>
    <scope>NUCLEOTIDE SEQUENCE [LARGE SCALE GENOMIC DNA]</scope>
    <source>
        <strain evidence="11">DSM 40318</strain>
    </source>
</reference>
<organism evidence="10 11">
    <name type="scientific">Streptomyces melanosporofaciens</name>
    <dbReference type="NCBI Taxonomy" id="67327"/>
    <lineage>
        <taxon>Bacteria</taxon>
        <taxon>Bacillati</taxon>
        <taxon>Actinomycetota</taxon>
        <taxon>Actinomycetes</taxon>
        <taxon>Kitasatosporales</taxon>
        <taxon>Streptomycetaceae</taxon>
        <taxon>Streptomyces</taxon>
        <taxon>Streptomyces violaceusniger group</taxon>
    </lineage>
</organism>
<dbReference type="PANTHER" id="PTHR43571">
    <property type="entry name" value="NADP-SPECIFIC GLUTAMATE DEHYDROGENASE 1-RELATED"/>
    <property type="match status" value="1"/>
</dbReference>
<dbReference type="Gene3D" id="3.40.50.720">
    <property type="entry name" value="NAD(P)-binding Rossmann-like Domain"/>
    <property type="match status" value="1"/>
</dbReference>
<feature type="binding site" evidence="6">
    <location>
        <position position="243"/>
    </location>
    <ligand>
        <name>NAD(+)</name>
        <dbReference type="ChEBI" id="CHEBI:57540"/>
    </ligand>
</feature>
<feature type="binding site" evidence="6">
    <location>
        <position position="212"/>
    </location>
    <ligand>
        <name>NAD(+)</name>
        <dbReference type="ChEBI" id="CHEBI:57540"/>
    </ligand>
</feature>
<feature type="binding site" evidence="6">
    <location>
        <position position="379"/>
    </location>
    <ligand>
        <name>substrate</name>
    </ligand>
</feature>
<dbReference type="PRINTS" id="PR00082">
    <property type="entry name" value="GLFDHDRGNASE"/>
</dbReference>
<evidence type="ECO:0000256" key="4">
    <source>
        <dbReference type="PIRNR" id="PIRNR000185"/>
    </source>
</evidence>
<feature type="domain" description="Glutamate/phenylalanine/leucine/valine/L-tryptophan dehydrogenase C-terminal" evidence="9">
    <location>
        <begin position="205"/>
        <end position="446"/>
    </location>
</feature>
<dbReference type="GO" id="GO:0004354">
    <property type="term" value="F:glutamate dehydrogenase (NADP+) activity"/>
    <property type="evidence" value="ECO:0007669"/>
    <property type="project" value="TreeGrafter"/>
</dbReference>
<dbReference type="PROSITE" id="PS00074">
    <property type="entry name" value="GLFV_DEHYDROGENASE"/>
    <property type="match status" value="1"/>
</dbReference>
<dbReference type="NCBIfam" id="NF006929">
    <property type="entry name" value="PRK09414.1"/>
    <property type="match status" value="1"/>
</dbReference>
<feature type="binding site" evidence="6">
    <location>
        <position position="116"/>
    </location>
    <ligand>
        <name>substrate</name>
    </ligand>
</feature>
<dbReference type="FunFam" id="3.40.50.10860:FF:000002">
    <property type="entry name" value="Glutamate dehydrogenase"/>
    <property type="match status" value="1"/>
</dbReference>
<dbReference type="SUPFAM" id="SSF51735">
    <property type="entry name" value="NAD(P)-binding Rossmann-fold domains"/>
    <property type="match status" value="1"/>
</dbReference>
<name>A0A1H4ZM72_STRMJ</name>
<evidence type="ECO:0000313" key="10">
    <source>
        <dbReference type="EMBL" id="SED30490.1"/>
    </source>
</evidence>
<evidence type="ECO:0000256" key="1">
    <source>
        <dbReference type="ARBA" id="ARBA00006382"/>
    </source>
</evidence>
<dbReference type="Proteomes" id="UP000198609">
    <property type="component" value="Unassembled WGS sequence"/>
</dbReference>
<evidence type="ECO:0000256" key="8">
    <source>
        <dbReference type="RuleBase" id="RU004417"/>
    </source>
</evidence>